<proteinExistence type="predicted"/>
<reference evidence="1 2" key="1">
    <citation type="submission" date="2018-05" db="EMBL/GenBank/DDBJ databases">
        <title>Genomic Encyclopedia of Type Strains, Phase IV (KMG-IV): sequencing the most valuable type-strain genomes for metagenomic binning, comparative biology and taxonomic classification.</title>
        <authorList>
            <person name="Goeker M."/>
        </authorList>
    </citation>
    <scope>NUCLEOTIDE SEQUENCE [LARGE SCALE GENOMIC DNA]</scope>
    <source>
        <strain evidence="1 2">DSM 6462</strain>
    </source>
</reference>
<evidence type="ECO:0000313" key="1">
    <source>
        <dbReference type="EMBL" id="PXW58272.1"/>
    </source>
</evidence>
<protein>
    <submittedName>
        <fullName evidence="1">Uncharacterized protein</fullName>
    </submittedName>
</protein>
<dbReference type="Proteomes" id="UP000248021">
    <property type="component" value="Unassembled WGS sequence"/>
</dbReference>
<keyword evidence="2" id="KW-1185">Reference proteome</keyword>
<organism evidence="1 2">
    <name type="scientific">Chelatococcus asaccharovorans</name>
    <dbReference type="NCBI Taxonomy" id="28210"/>
    <lineage>
        <taxon>Bacteria</taxon>
        <taxon>Pseudomonadati</taxon>
        <taxon>Pseudomonadota</taxon>
        <taxon>Alphaproteobacteria</taxon>
        <taxon>Hyphomicrobiales</taxon>
        <taxon>Chelatococcaceae</taxon>
        <taxon>Chelatococcus</taxon>
    </lineage>
</organism>
<dbReference type="AlphaFoldDB" id="A0A2V3U854"/>
<sequence length="52" mass="5810">MGPEGCALPSSIYDHNKKDCRIALLRHVLAIFERLFSHIAREQAVNIGAMCL</sequence>
<name>A0A2V3U854_9HYPH</name>
<comment type="caution">
    <text evidence="1">The sequence shown here is derived from an EMBL/GenBank/DDBJ whole genome shotgun (WGS) entry which is preliminary data.</text>
</comment>
<gene>
    <name evidence="1" type="ORF">C7450_106454</name>
</gene>
<evidence type="ECO:0000313" key="2">
    <source>
        <dbReference type="Proteomes" id="UP000248021"/>
    </source>
</evidence>
<dbReference type="EMBL" id="QJJK01000006">
    <property type="protein sequence ID" value="PXW58272.1"/>
    <property type="molecule type" value="Genomic_DNA"/>
</dbReference>
<accession>A0A2V3U854</accession>